<sequence>MLRRWLVVFLVVLLAACGSSNGAESTAGQAQTTAEPTAGQTETAAEATPGQAEATPQQLGGRLRLATTTSTEDSGLLDAILPDFEQRYGATVDVIAVGTGQALKLGENGDADVVLVHARAQEDAFVEAGYGLYRRDVMQNDFIIVGPPDDPAGVREAADAADAFTRIAEAEALFVSRGDESGTHTRERQIWEKAGITPDPASGWYQSLGQGMGETLITANEQQAYTLADRGTYLSMRDRLPDLTIVFGGETVAENPDPSLSNPYGVIPVNPERHDGIRADLAEAFVEWITSPEVQEMIANFGQDEYGQPLFYPLATPEGQS</sequence>
<dbReference type="InterPro" id="IPR024370">
    <property type="entry name" value="PBP_domain"/>
</dbReference>
<feature type="signal peptide" evidence="2">
    <location>
        <begin position="1"/>
        <end position="22"/>
    </location>
</feature>
<dbReference type="CDD" id="cd05466">
    <property type="entry name" value="PBP2_LTTR_substrate"/>
    <property type="match status" value="1"/>
</dbReference>
<dbReference type="Proteomes" id="UP000002027">
    <property type="component" value="Chromosome 2"/>
</dbReference>
<protein>
    <submittedName>
        <fullName evidence="4">ABC-type tungstate transport system permease component-like protein</fullName>
    </submittedName>
</protein>
<dbReference type="EMBL" id="CP001824">
    <property type="protein sequence ID" value="ACZ40795.1"/>
    <property type="molecule type" value="Genomic_DNA"/>
</dbReference>
<dbReference type="AlphaFoldDB" id="D1CAF2"/>
<dbReference type="PANTHER" id="PTHR37945:SF1">
    <property type="entry name" value="EXTRACELLULAR TUNGSTATE BINDING PROTEIN"/>
    <property type="match status" value="1"/>
</dbReference>
<dbReference type="Gene3D" id="3.40.190.10">
    <property type="entry name" value="Periplasmic binding protein-like II"/>
    <property type="match status" value="2"/>
</dbReference>
<evidence type="ECO:0000256" key="1">
    <source>
        <dbReference type="SAM" id="MobiDB-lite"/>
    </source>
</evidence>
<dbReference type="HOGENOM" id="CLU_061511_0_0_0"/>
<dbReference type="STRING" id="479434.Sthe_3395"/>
<keyword evidence="5" id="KW-1185">Reference proteome</keyword>
<dbReference type="PANTHER" id="PTHR37945">
    <property type="entry name" value="EXTRACELLULAR TUNGSTATE BINDING PROTEIN"/>
    <property type="match status" value="1"/>
</dbReference>
<dbReference type="InterPro" id="IPR052738">
    <property type="entry name" value="ABC-Tungstate_binding"/>
</dbReference>
<feature type="compositionally biased region" description="Low complexity" evidence="1">
    <location>
        <begin position="26"/>
        <end position="56"/>
    </location>
</feature>
<reference evidence="5" key="1">
    <citation type="submission" date="2009-11" db="EMBL/GenBank/DDBJ databases">
        <title>The complete chromosome 2 of Sphaerobacter thermophilus DSM 20745.</title>
        <authorList>
            <person name="Lucas S."/>
            <person name="Copeland A."/>
            <person name="Lapidus A."/>
            <person name="Glavina del Rio T."/>
            <person name="Dalin E."/>
            <person name="Tice H."/>
            <person name="Bruce D."/>
            <person name="Goodwin L."/>
            <person name="Pitluck S."/>
            <person name="Kyrpides N."/>
            <person name="Mavromatis K."/>
            <person name="Ivanova N."/>
            <person name="Mikhailova N."/>
            <person name="LaButti K.M."/>
            <person name="Clum A."/>
            <person name="Sun H.I."/>
            <person name="Brettin T."/>
            <person name="Detter J.C."/>
            <person name="Han C."/>
            <person name="Larimer F."/>
            <person name="Land M."/>
            <person name="Hauser L."/>
            <person name="Markowitz V."/>
            <person name="Cheng J.F."/>
            <person name="Hugenholtz P."/>
            <person name="Woyke T."/>
            <person name="Wu D."/>
            <person name="Steenblock K."/>
            <person name="Schneider S."/>
            <person name="Pukall R."/>
            <person name="Goeker M."/>
            <person name="Klenk H.P."/>
            <person name="Eisen J.A."/>
        </authorList>
    </citation>
    <scope>NUCLEOTIDE SEQUENCE [LARGE SCALE GENOMIC DNA]</scope>
    <source>
        <strain evidence="5">ATCC 49802 / DSM 20745 / S 6022</strain>
    </source>
</reference>
<dbReference type="RefSeq" id="WP_012873830.1">
    <property type="nucleotide sequence ID" value="NC_013524.1"/>
</dbReference>
<dbReference type="KEGG" id="sti:Sthe_3395"/>
<accession>D1CAF2</accession>
<dbReference type="InParanoid" id="D1CAF2"/>
<evidence type="ECO:0000256" key="2">
    <source>
        <dbReference type="SAM" id="SignalP"/>
    </source>
</evidence>
<organism evidence="4 5">
    <name type="scientific">Sphaerobacter thermophilus (strain ATCC 49802 / DSM 20745 / KCCM 41009 / NCIMB 13125 / S 6022)</name>
    <dbReference type="NCBI Taxonomy" id="479434"/>
    <lineage>
        <taxon>Bacteria</taxon>
        <taxon>Pseudomonadati</taxon>
        <taxon>Thermomicrobiota</taxon>
        <taxon>Thermomicrobia</taxon>
        <taxon>Sphaerobacterales</taxon>
        <taxon>Sphaerobacterineae</taxon>
        <taxon>Sphaerobacteraceae</taxon>
        <taxon>Sphaerobacter</taxon>
    </lineage>
</organism>
<dbReference type="Pfam" id="PF12849">
    <property type="entry name" value="PBP_like_2"/>
    <property type="match status" value="1"/>
</dbReference>
<feature type="chain" id="PRO_5003021266" evidence="2">
    <location>
        <begin position="23"/>
        <end position="321"/>
    </location>
</feature>
<evidence type="ECO:0000259" key="3">
    <source>
        <dbReference type="Pfam" id="PF12849"/>
    </source>
</evidence>
<dbReference type="SUPFAM" id="SSF53850">
    <property type="entry name" value="Periplasmic binding protein-like II"/>
    <property type="match status" value="1"/>
</dbReference>
<reference evidence="4 5" key="2">
    <citation type="journal article" date="2010" name="Stand. Genomic Sci.">
        <title>Complete genome sequence of Desulfohalobium retbaense type strain (HR(100)).</title>
        <authorList>
            <person name="Spring S."/>
            <person name="Nolan M."/>
            <person name="Lapidus A."/>
            <person name="Glavina Del Rio T."/>
            <person name="Copeland A."/>
            <person name="Tice H."/>
            <person name="Cheng J.F."/>
            <person name="Lucas S."/>
            <person name="Land M."/>
            <person name="Chen F."/>
            <person name="Bruce D."/>
            <person name="Goodwin L."/>
            <person name="Pitluck S."/>
            <person name="Ivanova N."/>
            <person name="Mavromatis K."/>
            <person name="Mikhailova N."/>
            <person name="Pati A."/>
            <person name="Chen A."/>
            <person name="Palaniappan K."/>
            <person name="Hauser L."/>
            <person name="Chang Y.J."/>
            <person name="Jeffries C.D."/>
            <person name="Munk C."/>
            <person name="Kiss H."/>
            <person name="Chain P."/>
            <person name="Han C."/>
            <person name="Brettin T."/>
            <person name="Detter J.C."/>
            <person name="Schuler E."/>
            <person name="Goker M."/>
            <person name="Rohde M."/>
            <person name="Bristow J."/>
            <person name="Eisen J.A."/>
            <person name="Markowitz V."/>
            <person name="Hugenholtz P."/>
            <person name="Kyrpides N.C."/>
            <person name="Klenk H.P."/>
        </authorList>
    </citation>
    <scope>NUCLEOTIDE SEQUENCE [LARGE SCALE GENOMIC DNA]</scope>
    <source>
        <strain evidence="5">ATCC 49802 / DSM 20745 / S 6022</strain>
    </source>
</reference>
<keyword evidence="2" id="KW-0732">Signal</keyword>
<dbReference type="OrthoDB" id="186379at2"/>
<proteinExistence type="predicted"/>
<feature type="region of interest" description="Disordered" evidence="1">
    <location>
        <begin position="22"/>
        <end position="59"/>
    </location>
</feature>
<evidence type="ECO:0000313" key="5">
    <source>
        <dbReference type="Proteomes" id="UP000002027"/>
    </source>
</evidence>
<name>D1CAF2_SPHTD</name>
<feature type="domain" description="PBP" evidence="3">
    <location>
        <begin position="51"/>
        <end position="293"/>
    </location>
</feature>
<dbReference type="eggNOG" id="COG2998">
    <property type="taxonomic scope" value="Bacteria"/>
</dbReference>
<dbReference type="PROSITE" id="PS51257">
    <property type="entry name" value="PROKAR_LIPOPROTEIN"/>
    <property type="match status" value="1"/>
</dbReference>
<gene>
    <name evidence="4" type="ordered locus">Sthe_3395</name>
</gene>
<evidence type="ECO:0000313" key="4">
    <source>
        <dbReference type="EMBL" id="ACZ40795.1"/>
    </source>
</evidence>